<keyword evidence="4" id="KW-1185">Reference proteome</keyword>
<feature type="transmembrane region" description="Helical" evidence="2">
    <location>
        <begin position="74"/>
        <end position="95"/>
    </location>
</feature>
<evidence type="ECO:0000256" key="1">
    <source>
        <dbReference type="SAM" id="MobiDB-lite"/>
    </source>
</evidence>
<proteinExistence type="predicted"/>
<keyword evidence="2" id="KW-0812">Transmembrane</keyword>
<dbReference type="AlphaFoldDB" id="A0A367JL47"/>
<evidence type="ECO:0000256" key="2">
    <source>
        <dbReference type="SAM" id="Phobius"/>
    </source>
</evidence>
<feature type="compositionally biased region" description="Basic and acidic residues" evidence="1">
    <location>
        <begin position="191"/>
        <end position="200"/>
    </location>
</feature>
<organism evidence="3 4">
    <name type="scientific">Rhizopus azygosporus</name>
    <name type="common">Rhizopus microsporus var. azygosporus</name>
    <dbReference type="NCBI Taxonomy" id="86630"/>
    <lineage>
        <taxon>Eukaryota</taxon>
        <taxon>Fungi</taxon>
        <taxon>Fungi incertae sedis</taxon>
        <taxon>Mucoromycota</taxon>
        <taxon>Mucoromycotina</taxon>
        <taxon>Mucoromycetes</taxon>
        <taxon>Mucorales</taxon>
        <taxon>Mucorineae</taxon>
        <taxon>Rhizopodaceae</taxon>
        <taxon>Rhizopus</taxon>
    </lineage>
</organism>
<keyword evidence="2" id="KW-0472">Membrane</keyword>
<sequence length="345" mass="38426">MKQLLVYCNDNGYAPQEPLSSLASLSFTTGPSPIIYSSGTVPPVHTSFREAVIVRTTSDVSENFFFSDSSNWNIVIGSIRGILGVALLTVTIFFIRRARQKYPLLEEASISDFSTDNANQTKCSSKLETVEQRKGTDNEGKMVDNVRRTEAVRVIAMDDSKSSFAQQGVETFNKPSQKIQTKKNTTATSEGDIKESGDMKQEEVGAQEQGHISRALGFIEFTPRQLPSIIADGVRCLRSQSAPNLRWFRVHKTVRPIVSDVPDCPQQAVLLGESNSATEEQNFELENNKSKNKTPAKSFSVVFWKKQSVESSLPPVFIVQTDHLKILGWYIIPQSNLDHPQHQDP</sequence>
<evidence type="ECO:0000313" key="4">
    <source>
        <dbReference type="Proteomes" id="UP000252139"/>
    </source>
</evidence>
<gene>
    <name evidence="3" type="ORF">CU097_011709</name>
</gene>
<accession>A0A367JL47</accession>
<keyword evidence="2" id="KW-1133">Transmembrane helix</keyword>
<feature type="region of interest" description="Disordered" evidence="1">
    <location>
        <begin position="175"/>
        <end position="200"/>
    </location>
</feature>
<dbReference type="Proteomes" id="UP000252139">
    <property type="component" value="Unassembled WGS sequence"/>
</dbReference>
<feature type="compositionally biased region" description="Polar residues" evidence="1">
    <location>
        <begin position="175"/>
        <end position="189"/>
    </location>
</feature>
<reference evidence="3 4" key="1">
    <citation type="journal article" date="2018" name="G3 (Bethesda)">
        <title>Phylogenetic and Phylogenomic Definition of Rhizopus Species.</title>
        <authorList>
            <person name="Gryganskyi A.P."/>
            <person name="Golan J."/>
            <person name="Dolatabadi S."/>
            <person name="Mondo S."/>
            <person name="Robb S."/>
            <person name="Idnurm A."/>
            <person name="Muszewska A."/>
            <person name="Steczkiewicz K."/>
            <person name="Masonjones S."/>
            <person name="Liao H.L."/>
            <person name="Gajdeczka M.T."/>
            <person name="Anike F."/>
            <person name="Vuek A."/>
            <person name="Anishchenko I.M."/>
            <person name="Voigt K."/>
            <person name="de Hoog G.S."/>
            <person name="Smith M.E."/>
            <person name="Heitman J."/>
            <person name="Vilgalys R."/>
            <person name="Stajich J.E."/>
        </authorList>
    </citation>
    <scope>NUCLEOTIDE SEQUENCE [LARGE SCALE GENOMIC DNA]</scope>
    <source>
        <strain evidence="3 4">CBS 357.93</strain>
    </source>
</reference>
<comment type="caution">
    <text evidence="3">The sequence shown here is derived from an EMBL/GenBank/DDBJ whole genome shotgun (WGS) entry which is preliminary data.</text>
</comment>
<evidence type="ECO:0000313" key="3">
    <source>
        <dbReference type="EMBL" id="RCH90658.1"/>
    </source>
</evidence>
<protein>
    <submittedName>
        <fullName evidence="3">Uncharacterized protein</fullName>
    </submittedName>
</protein>
<name>A0A367JL47_RHIAZ</name>
<dbReference type="EMBL" id="PJQL01001088">
    <property type="protein sequence ID" value="RCH90658.1"/>
    <property type="molecule type" value="Genomic_DNA"/>
</dbReference>